<accession>A0ABP3UL67</accession>
<keyword evidence="3" id="KW-1185">Reference proteome</keyword>
<sequence>MGKQLKIVDKDTGEVIENIEFSGGYNVQYACNEDVGRIHKVTKLDNGKWGNKHWIKNYIYRPIAQKLVDRYDYFKGTRPEQILFIEDEDYIGTETEKPDWIMRIKKANMQLTEYTNYKFIIESREWWMSRISREQVIALIYSMLKHIDGDSLKKPDVEGWNELIGTMGQGWEITKSPIPNLLENFTKEDFKFLKKADKQVTIYDYINSEKIGG</sequence>
<proteinExistence type="predicted"/>
<dbReference type="InterPro" id="IPR043998">
    <property type="entry name" value="Put_Metallopep"/>
</dbReference>
<evidence type="ECO:0000259" key="1">
    <source>
        <dbReference type="Pfam" id="PF18894"/>
    </source>
</evidence>
<dbReference type="Pfam" id="PF18894">
    <property type="entry name" value="PhageMetallopep"/>
    <property type="match status" value="1"/>
</dbReference>
<name>A0ABP3UL67_9CLOT</name>
<organism evidence="2 3">
    <name type="scientific">Clostridium oceanicum</name>
    <dbReference type="NCBI Taxonomy" id="1543"/>
    <lineage>
        <taxon>Bacteria</taxon>
        <taxon>Bacillati</taxon>
        <taxon>Bacillota</taxon>
        <taxon>Clostridia</taxon>
        <taxon>Eubacteriales</taxon>
        <taxon>Clostridiaceae</taxon>
        <taxon>Clostridium</taxon>
    </lineage>
</organism>
<reference evidence="3" key="1">
    <citation type="journal article" date="2019" name="Int. J. Syst. Evol. Microbiol.">
        <title>The Global Catalogue of Microorganisms (GCM) 10K type strain sequencing project: providing services to taxonomists for standard genome sequencing and annotation.</title>
        <authorList>
            <consortium name="The Broad Institute Genomics Platform"/>
            <consortium name="The Broad Institute Genome Sequencing Center for Infectious Disease"/>
            <person name="Wu L."/>
            <person name="Ma J."/>
        </authorList>
    </citation>
    <scope>NUCLEOTIDE SEQUENCE [LARGE SCALE GENOMIC DNA]</scope>
    <source>
        <strain evidence="3">JCM 1407</strain>
    </source>
</reference>
<dbReference type="Proteomes" id="UP001501510">
    <property type="component" value="Unassembled WGS sequence"/>
</dbReference>
<feature type="domain" description="Putative phage metallopeptidase" evidence="1">
    <location>
        <begin position="52"/>
        <end position="172"/>
    </location>
</feature>
<evidence type="ECO:0000313" key="3">
    <source>
        <dbReference type="Proteomes" id="UP001501510"/>
    </source>
</evidence>
<comment type="caution">
    <text evidence="2">The sequence shown here is derived from an EMBL/GenBank/DDBJ whole genome shotgun (WGS) entry which is preliminary data.</text>
</comment>
<dbReference type="RefSeq" id="WP_343759373.1">
    <property type="nucleotide sequence ID" value="NZ_BAAACG010000006.1"/>
</dbReference>
<gene>
    <name evidence="2" type="ORF">GCM10008906_09470</name>
</gene>
<protein>
    <submittedName>
        <fullName evidence="2">Metallopeptidase</fullName>
    </submittedName>
</protein>
<evidence type="ECO:0000313" key="2">
    <source>
        <dbReference type="EMBL" id="GAA0735590.1"/>
    </source>
</evidence>
<dbReference type="EMBL" id="BAAACG010000006">
    <property type="protein sequence ID" value="GAA0735590.1"/>
    <property type="molecule type" value="Genomic_DNA"/>
</dbReference>